<evidence type="ECO:0000256" key="1">
    <source>
        <dbReference type="SAM" id="MobiDB-lite"/>
    </source>
</evidence>
<feature type="compositionally biased region" description="Basic and acidic residues" evidence="1">
    <location>
        <begin position="1"/>
        <end position="15"/>
    </location>
</feature>
<feature type="region of interest" description="Disordered" evidence="1">
    <location>
        <begin position="71"/>
        <end position="172"/>
    </location>
</feature>
<evidence type="ECO:0000313" key="2">
    <source>
        <dbReference type="EMBL" id="KAE9337980.1"/>
    </source>
</evidence>
<accession>A0A6G0RP97</accession>
<feature type="non-terminal residue" evidence="2">
    <location>
        <position position="1"/>
    </location>
</feature>
<feature type="region of interest" description="Disordered" evidence="1">
    <location>
        <begin position="1"/>
        <end position="31"/>
    </location>
</feature>
<name>A0A6G0RP97_9STRA</name>
<feature type="compositionally biased region" description="Basic and acidic residues" evidence="1">
    <location>
        <begin position="71"/>
        <end position="102"/>
    </location>
</feature>
<dbReference type="EMBL" id="QXFY01000683">
    <property type="protein sequence ID" value="KAE9337980.1"/>
    <property type="molecule type" value="Genomic_DNA"/>
</dbReference>
<feature type="compositionally biased region" description="Low complexity" evidence="1">
    <location>
        <begin position="103"/>
        <end position="120"/>
    </location>
</feature>
<sequence>NLERSLPRGAGETRRLYTGNHADPSQTSPTSVPKAVKIVVYKHQDVGLGRRSGHSFCNSFAILLQFFPVKREEKPRGGREGELKNRALREERARRRAGERLEGPAASQEAPAEALEAQEGSQDRSEHSAARRNHSQRPRRHRTSAFHAHSSGRLLLRRRPSSVEINSSSFTA</sequence>
<dbReference type="Proteomes" id="UP000486351">
    <property type="component" value="Unassembled WGS sequence"/>
</dbReference>
<feature type="compositionally biased region" description="Basic residues" evidence="1">
    <location>
        <begin position="130"/>
        <end position="144"/>
    </location>
</feature>
<organism evidence="2 3">
    <name type="scientific">Phytophthora fragariae</name>
    <dbReference type="NCBI Taxonomy" id="53985"/>
    <lineage>
        <taxon>Eukaryota</taxon>
        <taxon>Sar</taxon>
        <taxon>Stramenopiles</taxon>
        <taxon>Oomycota</taxon>
        <taxon>Peronosporomycetes</taxon>
        <taxon>Peronosporales</taxon>
        <taxon>Peronosporaceae</taxon>
        <taxon>Phytophthora</taxon>
    </lineage>
</organism>
<protein>
    <submittedName>
        <fullName evidence="2">Uncharacterized protein</fullName>
    </submittedName>
</protein>
<evidence type="ECO:0000313" key="3">
    <source>
        <dbReference type="Proteomes" id="UP000486351"/>
    </source>
</evidence>
<feature type="compositionally biased region" description="Polar residues" evidence="1">
    <location>
        <begin position="163"/>
        <end position="172"/>
    </location>
</feature>
<comment type="caution">
    <text evidence="2">The sequence shown here is derived from an EMBL/GenBank/DDBJ whole genome shotgun (WGS) entry which is preliminary data.</text>
</comment>
<proteinExistence type="predicted"/>
<dbReference type="AlphaFoldDB" id="A0A6G0RP97"/>
<gene>
    <name evidence="2" type="ORF">PF008_g12268</name>
</gene>
<reference evidence="2 3" key="1">
    <citation type="submission" date="2018-09" db="EMBL/GenBank/DDBJ databases">
        <title>Genomic investigation of the strawberry pathogen Phytophthora fragariae indicates pathogenicity is determined by transcriptional variation in three key races.</title>
        <authorList>
            <person name="Adams T.M."/>
            <person name="Armitage A.D."/>
            <person name="Sobczyk M.K."/>
            <person name="Bates H.J."/>
            <person name="Dunwell J.M."/>
            <person name="Nellist C.F."/>
            <person name="Harrison R.J."/>
        </authorList>
    </citation>
    <scope>NUCLEOTIDE SEQUENCE [LARGE SCALE GENOMIC DNA]</scope>
    <source>
        <strain evidence="2 3">NOV-77</strain>
    </source>
</reference>